<accession>A0A6A6ZMJ2</accession>
<dbReference type="EMBL" id="MU006235">
    <property type="protein sequence ID" value="KAF2822302.1"/>
    <property type="molecule type" value="Genomic_DNA"/>
</dbReference>
<reference evidence="1" key="1">
    <citation type="journal article" date="2020" name="Stud. Mycol.">
        <title>101 Dothideomycetes genomes: a test case for predicting lifestyles and emergence of pathogens.</title>
        <authorList>
            <person name="Haridas S."/>
            <person name="Albert R."/>
            <person name="Binder M."/>
            <person name="Bloem J."/>
            <person name="Labutti K."/>
            <person name="Salamov A."/>
            <person name="Andreopoulos B."/>
            <person name="Baker S."/>
            <person name="Barry K."/>
            <person name="Bills G."/>
            <person name="Bluhm B."/>
            <person name="Cannon C."/>
            <person name="Castanera R."/>
            <person name="Culley D."/>
            <person name="Daum C."/>
            <person name="Ezra D."/>
            <person name="Gonzalez J."/>
            <person name="Henrissat B."/>
            <person name="Kuo A."/>
            <person name="Liang C."/>
            <person name="Lipzen A."/>
            <person name="Lutzoni F."/>
            <person name="Magnuson J."/>
            <person name="Mondo S."/>
            <person name="Nolan M."/>
            <person name="Ohm R."/>
            <person name="Pangilinan J."/>
            <person name="Park H.-J."/>
            <person name="Ramirez L."/>
            <person name="Alfaro M."/>
            <person name="Sun H."/>
            <person name="Tritt A."/>
            <person name="Yoshinaga Y."/>
            <person name="Zwiers L.-H."/>
            <person name="Turgeon B."/>
            <person name="Goodwin S."/>
            <person name="Spatafora J."/>
            <person name="Crous P."/>
            <person name="Grigoriev I."/>
        </authorList>
    </citation>
    <scope>NUCLEOTIDE SEQUENCE</scope>
    <source>
        <strain evidence="1">CBS 113818</strain>
    </source>
</reference>
<dbReference type="Proteomes" id="UP000799424">
    <property type="component" value="Unassembled WGS sequence"/>
</dbReference>
<gene>
    <name evidence="1" type="ORF">CC86DRAFT_410672</name>
</gene>
<evidence type="ECO:0000313" key="1">
    <source>
        <dbReference type="EMBL" id="KAF2822302.1"/>
    </source>
</evidence>
<organism evidence="1 2">
    <name type="scientific">Ophiobolus disseminans</name>
    <dbReference type="NCBI Taxonomy" id="1469910"/>
    <lineage>
        <taxon>Eukaryota</taxon>
        <taxon>Fungi</taxon>
        <taxon>Dikarya</taxon>
        <taxon>Ascomycota</taxon>
        <taxon>Pezizomycotina</taxon>
        <taxon>Dothideomycetes</taxon>
        <taxon>Pleosporomycetidae</taxon>
        <taxon>Pleosporales</taxon>
        <taxon>Pleosporineae</taxon>
        <taxon>Phaeosphaeriaceae</taxon>
        <taxon>Ophiobolus</taxon>
    </lineage>
</organism>
<sequence>MLRFSMKGFGGDIFRLYPDDTAVQGPTLLEQITVQDFKDGRNRRWGATNPEKFDIAFWNTMVKGSYSPHTARRVFIDGVSEADQAKEQKEQSKMSEKARIVEMEDLKKHMDAMDVNAESEETRPLEFAYVEYGINIESGVLPNGTVVEIGGEHEDSCDPDFMVYNDVIVFHPEADGKINCSSGNFDIYGYPKDVFPPTDGHTATFWLSRNQIIIGNVIRVSRKNEEFSFGETWRTTMVGGAKKIVDVKDDEVWALDLQTLVWTHQKSEWQTVPKKKQKKGRGHRAA</sequence>
<protein>
    <submittedName>
        <fullName evidence="1">Uncharacterized protein</fullName>
    </submittedName>
</protein>
<keyword evidence="2" id="KW-1185">Reference proteome</keyword>
<dbReference type="OrthoDB" id="432528at2759"/>
<proteinExistence type="predicted"/>
<evidence type="ECO:0000313" key="2">
    <source>
        <dbReference type="Proteomes" id="UP000799424"/>
    </source>
</evidence>
<name>A0A6A6ZMJ2_9PLEO</name>
<dbReference type="AlphaFoldDB" id="A0A6A6ZMJ2"/>